<keyword evidence="3 9" id="KW-0813">Transport</keyword>
<dbReference type="RefSeq" id="WP_076980075.1">
    <property type="nucleotide sequence ID" value="NZ_CP019124.1"/>
</dbReference>
<accession>A0A1U7DJ82</accession>
<keyword evidence="6" id="KW-0812">Transmembrane</keyword>
<dbReference type="InterPro" id="IPR058982">
    <property type="entry name" value="Beta-barrel_AprE"/>
</dbReference>
<dbReference type="EMBL" id="CP019124">
    <property type="protein sequence ID" value="APX90054.1"/>
    <property type="molecule type" value="Genomic_DNA"/>
</dbReference>
<feature type="domain" description="AprE-like long alpha-helical hairpin" evidence="10">
    <location>
        <begin position="91"/>
        <end position="280"/>
    </location>
</feature>
<comment type="similarity">
    <text evidence="2 9">Belongs to the membrane fusion protein (MFP) (TC 8.A.1) family.</text>
</comment>
<dbReference type="OrthoDB" id="9810980at2"/>
<dbReference type="Proteomes" id="UP000187266">
    <property type="component" value="Chromosome"/>
</dbReference>
<evidence type="ECO:0000256" key="1">
    <source>
        <dbReference type="ARBA" id="ARBA00004377"/>
    </source>
</evidence>
<evidence type="ECO:0000256" key="5">
    <source>
        <dbReference type="ARBA" id="ARBA00022519"/>
    </source>
</evidence>
<organism evidence="12 13">
    <name type="scientific">Brevirhabdus pacifica</name>
    <dbReference type="NCBI Taxonomy" id="1267768"/>
    <lineage>
        <taxon>Bacteria</taxon>
        <taxon>Pseudomonadati</taxon>
        <taxon>Pseudomonadota</taxon>
        <taxon>Alphaproteobacteria</taxon>
        <taxon>Rhodobacterales</taxon>
        <taxon>Paracoccaceae</taxon>
        <taxon>Brevirhabdus</taxon>
    </lineage>
</organism>
<keyword evidence="5 9" id="KW-0997">Cell inner membrane</keyword>
<keyword evidence="7" id="KW-1133">Transmembrane helix</keyword>
<dbReference type="GO" id="GO:0015031">
    <property type="term" value="P:protein transport"/>
    <property type="evidence" value="ECO:0007669"/>
    <property type="project" value="InterPro"/>
</dbReference>
<evidence type="ECO:0000256" key="8">
    <source>
        <dbReference type="ARBA" id="ARBA00023136"/>
    </source>
</evidence>
<evidence type="ECO:0000259" key="11">
    <source>
        <dbReference type="Pfam" id="PF26002"/>
    </source>
</evidence>
<evidence type="ECO:0000256" key="4">
    <source>
        <dbReference type="ARBA" id="ARBA00022475"/>
    </source>
</evidence>
<keyword evidence="4 9" id="KW-1003">Cell membrane</keyword>
<evidence type="ECO:0000256" key="3">
    <source>
        <dbReference type="ARBA" id="ARBA00022448"/>
    </source>
</evidence>
<gene>
    <name evidence="12" type="ORF">BV394_10280</name>
</gene>
<evidence type="ECO:0000256" key="2">
    <source>
        <dbReference type="ARBA" id="ARBA00009477"/>
    </source>
</evidence>
<accession>A0A2M9DAG8</accession>
<proteinExistence type="inferred from homology"/>
<evidence type="ECO:0000313" key="12">
    <source>
        <dbReference type="EMBL" id="APX90054.1"/>
    </source>
</evidence>
<dbReference type="Pfam" id="PF25994">
    <property type="entry name" value="HH_AprE"/>
    <property type="match status" value="1"/>
</dbReference>
<dbReference type="Gene3D" id="2.40.30.170">
    <property type="match status" value="1"/>
</dbReference>
<reference evidence="12 13" key="1">
    <citation type="submission" date="2017-01" db="EMBL/GenBank/DDBJ databases">
        <title>Genomic analysis of Xuhuaishuia manganoxidans DY6-4.</title>
        <authorList>
            <person name="Wang X."/>
        </authorList>
    </citation>
    <scope>NUCLEOTIDE SEQUENCE [LARGE SCALE GENOMIC DNA]</scope>
    <source>
        <strain evidence="12 13">DY6-4</strain>
    </source>
</reference>
<dbReference type="Gene3D" id="2.40.50.100">
    <property type="match status" value="1"/>
</dbReference>
<feature type="domain" description="AprE-like beta-barrel" evidence="11">
    <location>
        <begin position="323"/>
        <end position="411"/>
    </location>
</feature>
<dbReference type="InterPro" id="IPR058781">
    <property type="entry name" value="HH_AprE-like"/>
</dbReference>
<keyword evidence="8" id="KW-0472">Membrane</keyword>
<protein>
    <recommendedName>
        <fullName evidence="9">Membrane fusion protein (MFP) family protein</fullName>
    </recommendedName>
</protein>
<dbReference type="PANTHER" id="PTHR30386:SF17">
    <property type="entry name" value="ALKALINE PROTEASE SECRETION PROTEIN APRE"/>
    <property type="match status" value="1"/>
</dbReference>
<dbReference type="InterPro" id="IPR050739">
    <property type="entry name" value="MFP"/>
</dbReference>
<dbReference type="Pfam" id="PF26002">
    <property type="entry name" value="Beta-barrel_AprE"/>
    <property type="match status" value="1"/>
</dbReference>
<name>A0A1U7DJ82_9RHOB</name>
<comment type="subcellular location">
    <subcellularLocation>
        <location evidence="1 9">Cell inner membrane</location>
        <topology evidence="1 9">Single-pass membrane protein</topology>
    </subcellularLocation>
</comment>
<dbReference type="STRING" id="1267768.BV394_10280"/>
<dbReference type="PRINTS" id="PR01490">
    <property type="entry name" value="RTXTOXIND"/>
</dbReference>
<dbReference type="SUPFAM" id="SSF51230">
    <property type="entry name" value="Single hybrid motif"/>
    <property type="match status" value="1"/>
</dbReference>
<dbReference type="NCBIfam" id="TIGR01843">
    <property type="entry name" value="type_I_hlyD"/>
    <property type="match status" value="1"/>
</dbReference>
<keyword evidence="13" id="KW-1185">Reference proteome</keyword>
<evidence type="ECO:0000256" key="9">
    <source>
        <dbReference type="RuleBase" id="RU365093"/>
    </source>
</evidence>
<evidence type="ECO:0000259" key="10">
    <source>
        <dbReference type="Pfam" id="PF25994"/>
    </source>
</evidence>
<evidence type="ECO:0000256" key="6">
    <source>
        <dbReference type="ARBA" id="ARBA00022692"/>
    </source>
</evidence>
<sequence>MAGRGNRAWSARMPLAIGFGALLILLGGFGTWSARSTIAGAIVADGRVEVEQNRQVVQHPDGGVVEAVHVREGDSVQAGDPLLTLDATLLRSELNATEGQLYEIMARRARLAAERDGEDGVVFPPELIAAQAENPVVEDLIEGQRRLFEARRRSLGQRVEQLGRRKAQIGSQIEGIEAQKTAIARQVELVRQELAAQQSLLDRQLAQASRVLTLQREEARLEGVLGELTASAAEAEGRITELEIEILTLESTRREEAIAQTRDLQYREVEMAEQRASLRERLARLDIRAPTAGVIYGLEVFAPRSVIRAADPVLYIVPQDRPLIVSSRITPLDVDEVFVGQEVTLRFPVFDRRITPELSGKVTRISADAFTDRESQVSFYRAEIRLDPREIEKLDDMTLIPGMPVEAFIRTADRTPLAYLIEPLADYFSRAFRES</sequence>
<dbReference type="GO" id="GO:0005886">
    <property type="term" value="C:plasma membrane"/>
    <property type="evidence" value="ECO:0007669"/>
    <property type="project" value="UniProtKB-SubCell"/>
</dbReference>
<dbReference type="InterPro" id="IPR010129">
    <property type="entry name" value="T1SS_HlyD"/>
</dbReference>
<dbReference type="InterPro" id="IPR011053">
    <property type="entry name" value="Single_hybrid_motif"/>
</dbReference>
<dbReference type="PANTHER" id="PTHR30386">
    <property type="entry name" value="MEMBRANE FUSION SUBUNIT OF EMRAB-TOLC MULTIDRUG EFFLUX PUMP"/>
    <property type="match status" value="1"/>
</dbReference>
<dbReference type="AlphaFoldDB" id="A0A1U7DJ82"/>
<evidence type="ECO:0000256" key="7">
    <source>
        <dbReference type="ARBA" id="ARBA00022989"/>
    </source>
</evidence>
<evidence type="ECO:0000313" key="13">
    <source>
        <dbReference type="Proteomes" id="UP000187266"/>
    </source>
</evidence>